<gene>
    <name evidence="10" type="ORF">SAMN05660835_01418</name>
</gene>
<keyword evidence="4 7" id="KW-0238">DNA-binding</keyword>
<reference evidence="11" key="1">
    <citation type="submission" date="2016-10" db="EMBL/GenBank/DDBJ databases">
        <authorList>
            <person name="Varghese N."/>
            <person name="Submissions S."/>
        </authorList>
    </citation>
    <scope>NUCLEOTIDE SEQUENCE [LARGE SCALE GENOMIC DNA]</scope>
    <source>
        <strain evidence="11">DSM 8415</strain>
    </source>
</reference>
<dbReference type="PROSITE" id="PS50110">
    <property type="entry name" value="RESPONSE_REGULATORY"/>
    <property type="match status" value="1"/>
</dbReference>
<evidence type="ECO:0000259" key="8">
    <source>
        <dbReference type="PROSITE" id="PS50110"/>
    </source>
</evidence>
<dbReference type="GO" id="GO:0000976">
    <property type="term" value="F:transcription cis-regulatory region binding"/>
    <property type="evidence" value="ECO:0007669"/>
    <property type="project" value="TreeGrafter"/>
</dbReference>
<feature type="domain" description="OmpR/PhoB-type" evidence="9">
    <location>
        <begin position="121"/>
        <end position="215"/>
    </location>
</feature>
<dbReference type="InterPro" id="IPR039420">
    <property type="entry name" value="WalR-like"/>
</dbReference>
<dbReference type="InterPro" id="IPR011006">
    <property type="entry name" value="CheY-like_superfamily"/>
</dbReference>
<keyword evidence="5" id="KW-0804">Transcription</keyword>
<evidence type="ECO:0000313" key="10">
    <source>
        <dbReference type="EMBL" id="SDC81365.1"/>
    </source>
</evidence>
<dbReference type="GO" id="GO:0005829">
    <property type="term" value="C:cytosol"/>
    <property type="evidence" value="ECO:0007669"/>
    <property type="project" value="TreeGrafter"/>
</dbReference>
<keyword evidence="11" id="KW-1185">Reference proteome</keyword>
<evidence type="ECO:0000256" key="7">
    <source>
        <dbReference type="PROSITE-ProRule" id="PRU01091"/>
    </source>
</evidence>
<evidence type="ECO:0000256" key="5">
    <source>
        <dbReference type="ARBA" id="ARBA00023163"/>
    </source>
</evidence>
<dbReference type="OrthoDB" id="9793321at2"/>
<dbReference type="GO" id="GO:0006355">
    <property type="term" value="P:regulation of DNA-templated transcription"/>
    <property type="evidence" value="ECO:0007669"/>
    <property type="project" value="InterPro"/>
</dbReference>
<name>A0A1G6PPR8_9BACT</name>
<dbReference type="InterPro" id="IPR001789">
    <property type="entry name" value="Sig_transdc_resp-reg_receiver"/>
</dbReference>
<dbReference type="PANTHER" id="PTHR48111">
    <property type="entry name" value="REGULATOR OF RPOS"/>
    <property type="match status" value="1"/>
</dbReference>
<feature type="domain" description="Response regulatory" evidence="8">
    <location>
        <begin position="2"/>
        <end position="115"/>
    </location>
</feature>
<keyword evidence="1 6" id="KW-0597">Phosphoprotein</keyword>
<evidence type="ECO:0000256" key="2">
    <source>
        <dbReference type="ARBA" id="ARBA00023012"/>
    </source>
</evidence>
<evidence type="ECO:0000313" key="11">
    <source>
        <dbReference type="Proteomes" id="UP000199411"/>
    </source>
</evidence>
<evidence type="ECO:0000256" key="6">
    <source>
        <dbReference type="PROSITE-ProRule" id="PRU00169"/>
    </source>
</evidence>
<organism evidence="10 11">
    <name type="scientific">Desulfurella multipotens</name>
    <dbReference type="NCBI Taxonomy" id="79269"/>
    <lineage>
        <taxon>Bacteria</taxon>
        <taxon>Pseudomonadati</taxon>
        <taxon>Campylobacterota</taxon>
        <taxon>Desulfurellia</taxon>
        <taxon>Desulfurellales</taxon>
        <taxon>Desulfurellaceae</taxon>
        <taxon>Desulfurella</taxon>
    </lineage>
</organism>
<protein>
    <submittedName>
        <fullName evidence="10">DNA-binding response regulator, OmpR family, contains REC and winged-helix (WHTH) domain</fullName>
    </submittedName>
</protein>
<dbReference type="GO" id="GO:0032993">
    <property type="term" value="C:protein-DNA complex"/>
    <property type="evidence" value="ECO:0007669"/>
    <property type="project" value="TreeGrafter"/>
</dbReference>
<dbReference type="Pfam" id="PF00486">
    <property type="entry name" value="Trans_reg_C"/>
    <property type="match status" value="1"/>
</dbReference>
<evidence type="ECO:0000256" key="1">
    <source>
        <dbReference type="ARBA" id="ARBA00022553"/>
    </source>
</evidence>
<dbReference type="Proteomes" id="UP000199411">
    <property type="component" value="Unassembled WGS sequence"/>
</dbReference>
<evidence type="ECO:0000256" key="3">
    <source>
        <dbReference type="ARBA" id="ARBA00023015"/>
    </source>
</evidence>
<dbReference type="InterPro" id="IPR016032">
    <property type="entry name" value="Sig_transdc_resp-reg_C-effctor"/>
</dbReference>
<dbReference type="EMBL" id="FMYU01000009">
    <property type="protein sequence ID" value="SDC81365.1"/>
    <property type="molecule type" value="Genomic_DNA"/>
</dbReference>
<dbReference type="AlphaFoldDB" id="A0A1G6PPR8"/>
<dbReference type="InterPro" id="IPR036388">
    <property type="entry name" value="WH-like_DNA-bd_sf"/>
</dbReference>
<evidence type="ECO:0000256" key="4">
    <source>
        <dbReference type="ARBA" id="ARBA00023125"/>
    </source>
</evidence>
<dbReference type="SUPFAM" id="SSF52172">
    <property type="entry name" value="CheY-like"/>
    <property type="match status" value="1"/>
</dbReference>
<sequence length="215" mass="25156">MKILLLEDDKTLGKALKELLEQNGFETEWITELDDFSLFAKTRTYDLFIMDRAIKNKDSIYTLKELRKTISTPAIFLTVKSSLSDKLEGFEAQIDDYITKPFYKEELLARIRAIANRNMPKGILKVKNIEIDTQKHVVYIDSNPIENLTQKEFMLLEYLVRNKNKVVKTDSLIDYIWNEDGSIETLKSHIYSLRKKLSDKDLIKTIKGYGYKIDE</sequence>
<dbReference type="GO" id="GO:0000156">
    <property type="term" value="F:phosphorelay response regulator activity"/>
    <property type="evidence" value="ECO:0007669"/>
    <property type="project" value="TreeGrafter"/>
</dbReference>
<dbReference type="RefSeq" id="WP_092129210.1">
    <property type="nucleotide sequence ID" value="NZ_FMYU01000009.1"/>
</dbReference>
<dbReference type="PROSITE" id="PS51755">
    <property type="entry name" value="OMPR_PHOB"/>
    <property type="match status" value="1"/>
</dbReference>
<feature type="modified residue" description="4-aspartylphosphate" evidence="6">
    <location>
        <position position="51"/>
    </location>
</feature>
<dbReference type="Gene3D" id="1.10.10.10">
    <property type="entry name" value="Winged helix-like DNA-binding domain superfamily/Winged helix DNA-binding domain"/>
    <property type="match status" value="1"/>
</dbReference>
<feature type="DNA-binding region" description="OmpR/PhoB-type" evidence="7">
    <location>
        <begin position="121"/>
        <end position="215"/>
    </location>
</feature>
<dbReference type="PANTHER" id="PTHR48111:SF1">
    <property type="entry name" value="TWO-COMPONENT RESPONSE REGULATOR ORR33"/>
    <property type="match status" value="1"/>
</dbReference>
<accession>A0A1G6PPR8</accession>
<keyword evidence="2" id="KW-0902">Two-component regulatory system</keyword>
<dbReference type="SUPFAM" id="SSF46894">
    <property type="entry name" value="C-terminal effector domain of the bipartite response regulators"/>
    <property type="match status" value="1"/>
</dbReference>
<dbReference type="Gene3D" id="6.10.250.690">
    <property type="match status" value="1"/>
</dbReference>
<dbReference type="SMART" id="SM00862">
    <property type="entry name" value="Trans_reg_C"/>
    <property type="match status" value="1"/>
</dbReference>
<dbReference type="InterPro" id="IPR001867">
    <property type="entry name" value="OmpR/PhoB-type_DNA-bd"/>
</dbReference>
<keyword evidence="3" id="KW-0805">Transcription regulation</keyword>
<evidence type="ECO:0000259" key="9">
    <source>
        <dbReference type="PROSITE" id="PS51755"/>
    </source>
</evidence>
<dbReference type="Gene3D" id="3.40.50.2300">
    <property type="match status" value="1"/>
</dbReference>
<proteinExistence type="predicted"/>
<dbReference type="Pfam" id="PF00072">
    <property type="entry name" value="Response_reg"/>
    <property type="match status" value="1"/>
</dbReference>
<dbReference type="SMART" id="SM00448">
    <property type="entry name" value="REC"/>
    <property type="match status" value="1"/>
</dbReference>
<dbReference type="CDD" id="cd00383">
    <property type="entry name" value="trans_reg_C"/>
    <property type="match status" value="1"/>
</dbReference>